<protein>
    <submittedName>
        <fullName evidence="2">PucR family transcriptional regulator</fullName>
    </submittedName>
</protein>
<sequence length="367" mass="43363">MDWELLKQQLESGLQIPFTIEQLTTEQCLKMTTTMNEKQEMWSTEDHKYLYFILEQGEQGCTALKAENAHLTARERTLTEMLVEAYKIGASIERGPSPKKGREKPFEPFRNWLLEHYNNHSLQETPETFISQFSLQETKIPMLLQLESSYDEAVYSEMKKLLQSFFADDIFLIPLYDKEWLLLASEKVLNASEDELPDEKESLEEQLASLCQGLHEMLVTEWMGECLLSVYYPINPSKSLLQAVTQLKESLSLGRLFQYENKIYFPWDLHLERLLYQISEQQKLDFVEHIFNKQNYKMDAETELTLEHFFEMDCNVSETAKKLYIHRNTLIYRLDKFKQETGYDIRSFKDAVLVKVAMLLYKVTKRQ</sequence>
<dbReference type="RefSeq" id="WP_379894365.1">
    <property type="nucleotide sequence ID" value="NZ_CBCSCT010000057.1"/>
</dbReference>
<evidence type="ECO:0000313" key="2">
    <source>
        <dbReference type="EMBL" id="MFC5987041.1"/>
    </source>
</evidence>
<name>A0ABW1IPR1_9BACL</name>
<dbReference type="InterPro" id="IPR009057">
    <property type="entry name" value="Homeodomain-like_sf"/>
</dbReference>
<dbReference type="InterPro" id="IPR051448">
    <property type="entry name" value="CdaR-like_regulators"/>
</dbReference>
<dbReference type="PANTHER" id="PTHR33744">
    <property type="entry name" value="CARBOHYDRATE DIACID REGULATOR"/>
    <property type="match status" value="1"/>
</dbReference>
<dbReference type="InterPro" id="IPR025736">
    <property type="entry name" value="PucR_C-HTH_dom"/>
</dbReference>
<evidence type="ECO:0000259" key="1">
    <source>
        <dbReference type="Pfam" id="PF13556"/>
    </source>
</evidence>
<dbReference type="Proteomes" id="UP001596250">
    <property type="component" value="Unassembled WGS sequence"/>
</dbReference>
<dbReference type="PANTHER" id="PTHR33744:SF15">
    <property type="entry name" value="CARBOHYDRATE DIACID REGULATOR"/>
    <property type="match status" value="1"/>
</dbReference>
<evidence type="ECO:0000313" key="3">
    <source>
        <dbReference type="Proteomes" id="UP001596250"/>
    </source>
</evidence>
<comment type="caution">
    <text evidence="2">The sequence shown here is derived from an EMBL/GenBank/DDBJ whole genome shotgun (WGS) entry which is preliminary data.</text>
</comment>
<proteinExistence type="predicted"/>
<dbReference type="EMBL" id="JBHSQV010000148">
    <property type="protein sequence ID" value="MFC5987041.1"/>
    <property type="molecule type" value="Genomic_DNA"/>
</dbReference>
<keyword evidence="3" id="KW-1185">Reference proteome</keyword>
<dbReference type="Gene3D" id="1.10.10.2840">
    <property type="entry name" value="PucR C-terminal helix-turn-helix domain"/>
    <property type="match status" value="1"/>
</dbReference>
<accession>A0ABW1IPR1</accession>
<dbReference type="InterPro" id="IPR042070">
    <property type="entry name" value="PucR_C-HTH_sf"/>
</dbReference>
<reference evidence="3" key="1">
    <citation type="journal article" date="2019" name="Int. J. Syst. Evol. Microbiol.">
        <title>The Global Catalogue of Microorganisms (GCM) 10K type strain sequencing project: providing services to taxonomists for standard genome sequencing and annotation.</title>
        <authorList>
            <consortium name="The Broad Institute Genomics Platform"/>
            <consortium name="The Broad Institute Genome Sequencing Center for Infectious Disease"/>
            <person name="Wu L."/>
            <person name="Ma J."/>
        </authorList>
    </citation>
    <scope>NUCLEOTIDE SEQUENCE [LARGE SCALE GENOMIC DNA]</scope>
    <source>
        <strain evidence="3">CCM 8749</strain>
    </source>
</reference>
<dbReference type="Pfam" id="PF13556">
    <property type="entry name" value="HTH_30"/>
    <property type="match status" value="1"/>
</dbReference>
<dbReference type="SUPFAM" id="SSF46689">
    <property type="entry name" value="Homeodomain-like"/>
    <property type="match status" value="1"/>
</dbReference>
<organism evidence="2 3">
    <name type="scientific">Marinicrinis lubricantis</name>
    <dbReference type="NCBI Taxonomy" id="2086470"/>
    <lineage>
        <taxon>Bacteria</taxon>
        <taxon>Bacillati</taxon>
        <taxon>Bacillota</taxon>
        <taxon>Bacilli</taxon>
        <taxon>Bacillales</taxon>
        <taxon>Paenibacillaceae</taxon>
    </lineage>
</organism>
<feature type="domain" description="PucR C-terminal helix-turn-helix" evidence="1">
    <location>
        <begin position="305"/>
        <end position="359"/>
    </location>
</feature>
<gene>
    <name evidence="2" type="ORF">ACFPXP_11515</name>
</gene>